<dbReference type="Proteomes" id="UP001516400">
    <property type="component" value="Unassembled WGS sequence"/>
</dbReference>
<name>A0ABD2MGY4_9CUCU</name>
<proteinExistence type="predicted"/>
<dbReference type="EMBL" id="JABFTP020000001">
    <property type="protein sequence ID" value="KAL3265589.1"/>
    <property type="molecule type" value="Genomic_DNA"/>
</dbReference>
<organism evidence="2 3">
    <name type="scientific">Cryptolaemus montrouzieri</name>
    <dbReference type="NCBI Taxonomy" id="559131"/>
    <lineage>
        <taxon>Eukaryota</taxon>
        <taxon>Metazoa</taxon>
        <taxon>Ecdysozoa</taxon>
        <taxon>Arthropoda</taxon>
        <taxon>Hexapoda</taxon>
        <taxon>Insecta</taxon>
        <taxon>Pterygota</taxon>
        <taxon>Neoptera</taxon>
        <taxon>Endopterygota</taxon>
        <taxon>Coleoptera</taxon>
        <taxon>Polyphaga</taxon>
        <taxon>Cucujiformia</taxon>
        <taxon>Coccinelloidea</taxon>
        <taxon>Coccinellidae</taxon>
        <taxon>Scymninae</taxon>
        <taxon>Scymnini</taxon>
        <taxon>Cryptolaemus</taxon>
    </lineage>
</organism>
<keyword evidence="3" id="KW-1185">Reference proteome</keyword>
<dbReference type="AlphaFoldDB" id="A0ABD2MGY4"/>
<evidence type="ECO:0000256" key="1">
    <source>
        <dbReference type="SAM" id="MobiDB-lite"/>
    </source>
</evidence>
<evidence type="ECO:0000313" key="3">
    <source>
        <dbReference type="Proteomes" id="UP001516400"/>
    </source>
</evidence>
<accession>A0ABD2MGY4</accession>
<feature type="region of interest" description="Disordered" evidence="1">
    <location>
        <begin position="1"/>
        <end position="22"/>
    </location>
</feature>
<evidence type="ECO:0000313" key="2">
    <source>
        <dbReference type="EMBL" id="KAL3265589.1"/>
    </source>
</evidence>
<comment type="caution">
    <text evidence="2">The sequence shown here is derived from an EMBL/GenBank/DDBJ whole genome shotgun (WGS) entry which is preliminary data.</text>
</comment>
<gene>
    <name evidence="2" type="ORF">HHI36_009794</name>
</gene>
<reference evidence="2 3" key="1">
    <citation type="journal article" date="2021" name="BMC Biol.">
        <title>Horizontally acquired antibacterial genes associated with adaptive radiation of ladybird beetles.</title>
        <authorList>
            <person name="Li H.S."/>
            <person name="Tang X.F."/>
            <person name="Huang Y.H."/>
            <person name="Xu Z.Y."/>
            <person name="Chen M.L."/>
            <person name="Du X.Y."/>
            <person name="Qiu B.Y."/>
            <person name="Chen P.T."/>
            <person name="Zhang W."/>
            <person name="Slipinski A."/>
            <person name="Escalona H.E."/>
            <person name="Waterhouse R.M."/>
            <person name="Zwick A."/>
            <person name="Pang H."/>
        </authorList>
    </citation>
    <scope>NUCLEOTIDE SEQUENCE [LARGE SCALE GENOMIC DNA]</scope>
    <source>
        <strain evidence="2">SYSU2018</strain>
    </source>
</reference>
<feature type="non-terminal residue" evidence="2">
    <location>
        <position position="101"/>
    </location>
</feature>
<sequence length="101" mass="11632">MNIAGINSEVIHTANNEGPGNDLKRRHFLKKIAPDLLNPHLKLRAIETNVPQAVQQRMQEVAGTSANNQQQLEMPENIRKYSFDFKNKNRSRYDCQKCKEV</sequence>
<protein>
    <submittedName>
        <fullName evidence="2">Uncharacterized protein</fullName>
    </submittedName>
</protein>